<dbReference type="GO" id="GO:0030983">
    <property type="term" value="F:mismatched DNA binding"/>
    <property type="evidence" value="ECO:0007669"/>
    <property type="project" value="InterPro"/>
</dbReference>
<dbReference type="InterPro" id="IPR036890">
    <property type="entry name" value="HATPase_C_sf"/>
</dbReference>
<dbReference type="Gene3D" id="3.30.230.10">
    <property type="match status" value="1"/>
</dbReference>
<evidence type="ECO:0000259" key="5">
    <source>
        <dbReference type="PROSITE" id="PS50118"/>
    </source>
</evidence>
<comment type="similarity">
    <text evidence="1">Belongs to the DNA mismatch repair MutL/HexB family.</text>
</comment>
<evidence type="ECO:0000313" key="7">
    <source>
        <dbReference type="Proteomes" id="UP000472262"/>
    </source>
</evidence>
<feature type="region of interest" description="Disordered" evidence="4">
    <location>
        <begin position="325"/>
        <end position="382"/>
    </location>
</feature>
<dbReference type="Gene3D" id="3.30.565.10">
    <property type="entry name" value="Histidine kinase-like ATPase, C-terminal domain"/>
    <property type="match status" value="1"/>
</dbReference>
<dbReference type="InterPro" id="IPR009071">
    <property type="entry name" value="HMG_box_dom"/>
</dbReference>
<dbReference type="Pfam" id="PF13589">
    <property type="entry name" value="HATPase_c_3"/>
    <property type="match status" value="1"/>
</dbReference>
<dbReference type="PROSITE" id="PS50118">
    <property type="entry name" value="HMG_BOX_2"/>
    <property type="match status" value="1"/>
</dbReference>
<feature type="domain" description="HMG box" evidence="5">
    <location>
        <begin position="507"/>
        <end position="575"/>
    </location>
</feature>
<dbReference type="Pfam" id="PF00505">
    <property type="entry name" value="HMG_box"/>
    <property type="match status" value="1"/>
</dbReference>
<feature type="DNA-binding region" description="HMG box" evidence="3">
    <location>
        <begin position="507"/>
        <end position="575"/>
    </location>
</feature>
<dbReference type="InterPro" id="IPR014721">
    <property type="entry name" value="Ribsml_uS5_D2-typ_fold_subgr"/>
</dbReference>
<dbReference type="PANTHER" id="PTHR10073">
    <property type="entry name" value="DNA MISMATCH REPAIR PROTEIN MLH, PMS, MUTL"/>
    <property type="match status" value="1"/>
</dbReference>
<evidence type="ECO:0000313" key="6">
    <source>
        <dbReference type="Ensembl" id="ENSSGRP00000092014.1"/>
    </source>
</evidence>
<organism evidence="6 7">
    <name type="scientific">Sinocyclocheilus grahami</name>
    <name type="common">Dianchi golden-line fish</name>
    <name type="synonym">Barbus grahami</name>
    <dbReference type="NCBI Taxonomy" id="75366"/>
    <lineage>
        <taxon>Eukaryota</taxon>
        <taxon>Metazoa</taxon>
        <taxon>Chordata</taxon>
        <taxon>Craniata</taxon>
        <taxon>Vertebrata</taxon>
        <taxon>Euteleostomi</taxon>
        <taxon>Actinopterygii</taxon>
        <taxon>Neopterygii</taxon>
        <taxon>Teleostei</taxon>
        <taxon>Ostariophysi</taxon>
        <taxon>Cypriniformes</taxon>
        <taxon>Cyprinidae</taxon>
        <taxon>Cyprininae</taxon>
        <taxon>Sinocyclocheilus</taxon>
    </lineage>
</organism>
<evidence type="ECO:0000256" key="4">
    <source>
        <dbReference type="SAM" id="MobiDB-lite"/>
    </source>
</evidence>
<reference evidence="6" key="1">
    <citation type="submission" date="2025-08" db="UniProtKB">
        <authorList>
            <consortium name="Ensembl"/>
        </authorList>
    </citation>
    <scope>IDENTIFICATION</scope>
</reference>
<dbReference type="InterPro" id="IPR020568">
    <property type="entry name" value="Ribosomal_Su5_D2-typ_SF"/>
</dbReference>
<feature type="region of interest" description="Disordered" evidence="4">
    <location>
        <begin position="575"/>
        <end position="595"/>
    </location>
</feature>
<dbReference type="FunFam" id="1.10.30.10:FF:000026">
    <property type="entry name" value="PMS1 homolog 1, mismatch repair system component"/>
    <property type="match status" value="1"/>
</dbReference>
<dbReference type="InterPro" id="IPR036910">
    <property type="entry name" value="HMG_box_dom_sf"/>
</dbReference>
<protein>
    <submittedName>
        <fullName evidence="6">PMS1 protein homolog 1-like</fullName>
    </submittedName>
</protein>
<keyword evidence="3" id="KW-0539">Nucleus</keyword>
<dbReference type="Proteomes" id="UP000472262">
    <property type="component" value="Unassembled WGS sequence"/>
</dbReference>
<accession>A0A672RSS4</accession>
<name>A0A672RSS4_SINGR</name>
<dbReference type="GO" id="GO:0016887">
    <property type="term" value="F:ATP hydrolysis activity"/>
    <property type="evidence" value="ECO:0007669"/>
    <property type="project" value="InterPro"/>
</dbReference>
<gene>
    <name evidence="6" type="primary">pms1</name>
</gene>
<dbReference type="PROSITE" id="PS00058">
    <property type="entry name" value="DNA_MISMATCH_REPAIR_1"/>
    <property type="match status" value="1"/>
</dbReference>
<feature type="region of interest" description="Disordered" evidence="4">
    <location>
        <begin position="466"/>
        <end position="487"/>
    </location>
</feature>
<dbReference type="InterPro" id="IPR013507">
    <property type="entry name" value="DNA_mismatch_S5_2-like"/>
</dbReference>
<evidence type="ECO:0000256" key="3">
    <source>
        <dbReference type="PROSITE-ProRule" id="PRU00267"/>
    </source>
</evidence>
<dbReference type="GO" id="GO:0005524">
    <property type="term" value="F:ATP binding"/>
    <property type="evidence" value="ECO:0007669"/>
    <property type="project" value="InterPro"/>
</dbReference>
<feature type="region of interest" description="Disordered" evidence="4">
    <location>
        <begin position="413"/>
        <end position="439"/>
    </location>
</feature>
<sequence>MKALPPETVRLLCSSQVITSVLNVVKELAENSLDAGSSSLEVKLENYGLDRIEVRDNGSGIKATDVPVMAVKHYTSKISCHEDLQRLETYGFRGEALASICAISEVVITTKTADDDFSIQYSVDHNGQIVSQKPSHLGEGTTVCAANLFKNLPVRRQYYSNTKKCKEELKRVQNLLMAYAVVKPELRITLSHNKAVVWQKSRVSDHRTALMAVLGAASVANMLPVQHHQEQPEVSEALRKHEHIYPLGLGFISIACVLKSANRRYPFLMMNITIPASTVDINLTPDKTEVMLQNKEGVLLAVETLLISLYGYSIDNDDLKTGGNCPGVSSVDVPGHTNVVPTPSTDVSLDDPELLEISPKNADKQDGELSLSNTANTSSSSISEDWVINRSLSDFDSINSSLPADDVVMNSTADLNCNSPKASKSDSGPGQESKVSAESWSMGKAFSNHVTGECLEPVKLHVPKAHEDLGGTEPTSTRSSPSKRPSNVIMEKMAKLTAYELISNRSVPQPLSAFSLFEQDTRSQVLQENPRASPQDVTTAVKERWESLREEDRKKYESKTEKSLNAYNLQRKRAAEGGGQCGEGKKQMSAAESSLNKAQGVKRKFPLANQQALDKLFSSQPSSKRSPAKLSKPLPFSIATLKQSLNLLSYQNSSNAQGLRLVNRLASHGAWVVLCGRKLMLLNPFRVEEALLFKRLLENNILPTVRLQTPVQLTDGVLGGPEYMDVLLNMEKDSACFNGDIYFTDPRLVANGFEIKMIPGSSSSERHVEVTGMADCMPFFGIGDLREILQAIKVRDAKTVEQCRPLKVSNYLESEAVRLARQLTLNLTRADVTNTLCRMKQELEEESQACIHRRPFFHDLVTVPETEQDALQIMSNSC</sequence>
<keyword evidence="3" id="KW-0238">DNA-binding</keyword>
<dbReference type="SMART" id="SM00398">
    <property type="entry name" value="HMG"/>
    <property type="match status" value="1"/>
</dbReference>
<keyword evidence="2" id="KW-0227">DNA damage</keyword>
<keyword evidence="7" id="KW-1185">Reference proteome</keyword>
<dbReference type="GO" id="GO:0006298">
    <property type="term" value="P:mismatch repair"/>
    <property type="evidence" value="ECO:0007669"/>
    <property type="project" value="InterPro"/>
</dbReference>
<dbReference type="SMART" id="SM01340">
    <property type="entry name" value="DNA_mis_repair"/>
    <property type="match status" value="1"/>
</dbReference>
<dbReference type="SUPFAM" id="SSF55874">
    <property type="entry name" value="ATPase domain of HSP90 chaperone/DNA topoisomerase II/histidine kinase"/>
    <property type="match status" value="1"/>
</dbReference>
<dbReference type="CDD" id="cd16926">
    <property type="entry name" value="HATPase_MutL-MLH-PMS-like"/>
    <property type="match status" value="1"/>
</dbReference>
<dbReference type="InterPro" id="IPR014762">
    <property type="entry name" value="DNA_mismatch_repair_CS"/>
</dbReference>
<dbReference type="CDD" id="cd21985">
    <property type="entry name" value="HMG-box_PMS1"/>
    <property type="match status" value="1"/>
</dbReference>
<evidence type="ECO:0000256" key="2">
    <source>
        <dbReference type="ARBA" id="ARBA00022763"/>
    </source>
</evidence>
<dbReference type="SUPFAM" id="SSF54211">
    <property type="entry name" value="Ribosomal protein S5 domain 2-like"/>
    <property type="match status" value="1"/>
</dbReference>
<proteinExistence type="inferred from homology"/>
<dbReference type="GO" id="GO:0032389">
    <property type="term" value="C:MutLalpha complex"/>
    <property type="evidence" value="ECO:0007669"/>
    <property type="project" value="TreeGrafter"/>
</dbReference>
<dbReference type="Pfam" id="PF01119">
    <property type="entry name" value="DNA_mis_repair"/>
    <property type="match status" value="1"/>
</dbReference>
<dbReference type="InterPro" id="IPR002099">
    <property type="entry name" value="MutL/Mlh/PMS"/>
</dbReference>
<feature type="compositionally biased region" description="Low complexity" evidence="4">
    <location>
        <begin position="369"/>
        <end position="382"/>
    </location>
</feature>
<dbReference type="GO" id="GO:0140664">
    <property type="term" value="F:ATP-dependent DNA damage sensor activity"/>
    <property type="evidence" value="ECO:0007669"/>
    <property type="project" value="InterPro"/>
</dbReference>
<feature type="compositionally biased region" description="Low complexity" evidence="4">
    <location>
        <begin position="474"/>
        <end position="486"/>
    </location>
</feature>
<dbReference type="FunFam" id="3.30.565.10:FF:000017">
    <property type="entry name" value="PMS1 homolog 1, mismatch repair system component"/>
    <property type="match status" value="1"/>
</dbReference>
<evidence type="ECO:0000256" key="1">
    <source>
        <dbReference type="ARBA" id="ARBA00006082"/>
    </source>
</evidence>
<dbReference type="AlphaFoldDB" id="A0A672RSS4"/>
<dbReference type="NCBIfam" id="TIGR00585">
    <property type="entry name" value="mutl"/>
    <property type="match status" value="1"/>
</dbReference>
<dbReference type="Gene3D" id="1.10.30.10">
    <property type="entry name" value="High mobility group box domain"/>
    <property type="match status" value="1"/>
</dbReference>
<reference evidence="6" key="2">
    <citation type="submission" date="2025-09" db="UniProtKB">
        <authorList>
            <consortium name="Ensembl"/>
        </authorList>
    </citation>
    <scope>IDENTIFICATION</scope>
</reference>
<dbReference type="PANTHER" id="PTHR10073:SF54">
    <property type="entry name" value="PMS1 PROTEIN HOMOLOG 1"/>
    <property type="match status" value="1"/>
</dbReference>
<dbReference type="Ensembl" id="ENSSGRT00000097937.1">
    <property type="protein sequence ID" value="ENSSGRP00000092014.1"/>
    <property type="gene ID" value="ENSSGRG00000045864.1"/>
</dbReference>
<dbReference type="InterPro" id="IPR038973">
    <property type="entry name" value="MutL/Mlh/Pms-like"/>
</dbReference>
<dbReference type="SUPFAM" id="SSF47095">
    <property type="entry name" value="HMG-box"/>
    <property type="match status" value="1"/>
</dbReference>